<feature type="signal peptide" evidence="2">
    <location>
        <begin position="1"/>
        <end position="19"/>
    </location>
</feature>
<evidence type="ECO:0000256" key="1">
    <source>
        <dbReference type="SAM" id="Phobius"/>
    </source>
</evidence>
<dbReference type="Proteomes" id="UP000077177">
    <property type="component" value="Chromosome"/>
</dbReference>
<evidence type="ECO:0000256" key="2">
    <source>
        <dbReference type="SAM" id="SignalP"/>
    </source>
</evidence>
<organism evidence="3 4">
    <name type="scientific">Flavisolibacter tropicus</name>
    <dbReference type="NCBI Taxonomy" id="1492898"/>
    <lineage>
        <taxon>Bacteria</taxon>
        <taxon>Pseudomonadati</taxon>
        <taxon>Bacteroidota</taxon>
        <taxon>Chitinophagia</taxon>
        <taxon>Chitinophagales</taxon>
        <taxon>Chitinophagaceae</taxon>
        <taxon>Flavisolibacter</taxon>
    </lineage>
</organism>
<feature type="transmembrane region" description="Helical" evidence="1">
    <location>
        <begin position="43"/>
        <end position="61"/>
    </location>
</feature>
<feature type="chain" id="PRO_5008001049" evidence="2">
    <location>
        <begin position="20"/>
        <end position="68"/>
    </location>
</feature>
<gene>
    <name evidence="3" type="ORF">SY85_04110</name>
</gene>
<keyword evidence="4" id="KW-1185">Reference proteome</keyword>
<reference evidence="3 4" key="2">
    <citation type="journal article" date="2016" name="Int. J. Syst. Evol. Microbiol.">
        <title>Flavisolibacter tropicus sp. nov., isolated from tropical soil.</title>
        <authorList>
            <person name="Lee J.J."/>
            <person name="Kang M.S."/>
            <person name="Kim G.S."/>
            <person name="Lee C.S."/>
            <person name="Lim S."/>
            <person name="Lee J."/>
            <person name="Roh S.H."/>
            <person name="Kang H."/>
            <person name="Ha J.M."/>
            <person name="Bae S."/>
            <person name="Jung H.Y."/>
            <person name="Kim M.K."/>
        </authorList>
    </citation>
    <scope>NUCLEOTIDE SEQUENCE [LARGE SCALE GENOMIC DNA]</scope>
    <source>
        <strain evidence="3 4">LCS9</strain>
    </source>
</reference>
<protein>
    <submittedName>
        <fullName evidence="3">Uncharacterized protein</fullName>
    </submittedName>
</protein>
<keyword evidence="1" id="KW-1133">Transmembrane helix</keyword>
<evidence type="ECO:0000313" key="3">
    <source>
        <dbReference type="EMBL" id="ANE49799.1"/>
    </source>
</evidence>
<keyword evidence="1" id="KW-0812">Transmembrane</keyword>
<dbReference type="RefSeq" id="WP_066401937.1">
    <property type="nucleotide sequence ID" value="NZ_CP011390.1"/>
</dbReference>
<dbReference type="EMBL" id="CP011390">
    <property type="protein sequence ID" value="ANE49799.1"/>
    <property type="molecule type" value="Genomic_DNA"/>
</dbReference>
<proteinExistence type="predicted"/>
<accession>A0A172TRU3</accession>
<keyword evidence="2" id="KW-0732">Signal</keyword>
<name>A0A172TRU3_9BACT</name>
<dbReference type="AlphaFoldDB" id="A0A172TRU3"/>
<dbReference type="KEGG" id="fla:SY85_04110"/>
<keyword evidence="1" id="KW-0472">Membrane</keyword>
<evidence type="ECO:0000313" key="4">
    <source>
        <dbReference type="Proteomes" id="UP000077177"/>
    </source>
</evidence>
<sequence length="68" mass="7256">MKKAYLSVVAALVSAITFAQEKKGELDVNINSNGGHNNWYASPLVWIVGAAIFILLLVALLRGGRSAD</sequence>
<reference evidence="4" key="1">
    <citation type="submission" date="2015-01" db="EMBL/GenBank/DDBJ databases">
        <title>Flavisolibacter sp./LCS9/ whole genome sequencing.</title>
        <authorList>
            <person name="Kim M.K."/>
            <person name="Srinivasan S."/>
            <person name="Lee J.-J."/>
        </authorList>
    </citation>
    <scope>NUCLEOTIDE SEQUENCE [LARGE SCALE GENOMIC DNA]</scope>
    <source>
        <strain evidence="4">LCS9</strain>
    </source>
</reference>